<reference evidence="1 2" key="1">
    <citation type="submission" date="2020-08" db="EMBL/GenBank/DDBJ databases">
        <title>Bridging the membrane lipid divide: bacteria of the FCB group superphylum have the potential to synthesize archaeal ether lipids.</title>
        <authorList>
            <person name="Villanueva L."/>
            <person name="Von Meijenfeldt F.A.B."/>
            <person name="Westbye A.B."/>
            <person name="Yadav S."/>
            <person name="Hopmans E.C."/>
            <person name="Dutilh B.E."/>
            <person name="Sinninghe Damste J.S."/>
        </authorList>
    </citation>
    <scope>NUCLEOTIDE SEQUENCE [LARGE SCALE GENOMIC DNA]</scope>
    <source>
        <strain evidence="1">NIOZ-UU17</strain>
    </source>
</reference>
<comment type="caution">
    <text evidence="1">The sequence shown here is derived from an EMBL/GenBank/DDBJ whole genome shotgun (WGS) entry which is preliminary data.</text>
</comment>
<protein>
    <submittedName>
        <fullName evidence="1">Uncharacterized protein</fullName>
    </submittedName>
</protein>
<name>A0A8J6NUT0_9BACT</name>
<evidence type="ECO:0000313" key="2">
    <source>
        <dbReference type="Proteomes" id="UP000605201"/>
    </source>
</evidence>
<accession>A0A8J6NUT0</accession>
<dbReference type="EMBL" id="JACNIG010000435">
    <property type="protein sequence ID" value="MBC8434416.1"/>
    <property type="molecule type" value="Genomic_DNA"/>
</dbReference>
<proteinExistence type="predicted"/>
<organism evidence="1 2">
    <name type="scientific">Candidatus Desulfatibia vada</name>
    <dbReference type="NCBI Taxonomy" id="2841696"/>
    <lineage>
        <taxon>Bacteria</taxon>
        <taxon>Pseudomonadati</taxon>
        <taxon>Thermodesulfobacteriota</taxon>
        <taxon>Desulfobacteria</taxon>
        <taxon>Desulfobacterales</taxon>
        <taxon>Desulfobacterales incertae sedis</taxon>
        <taxon>Candidatus Desulfatibia</taxon>
    </lineage>
</organism>
<dbReference type="AlphaFoldDB" id="A0A8J6NUT0"/>
<dbReference type="Proteomes" id="UP000605201">
    <property type="component" value="Unassembled WGS sequence"/>
</dbReference>
<evidence type="ECO:0000313" key="1">
    <source>
        <dbReference type="EMBL" id="MBC8434416.1"/>
    </source>
</evidence>
<sequence length="72" mass="8336">MTEIVCDKFKYPEESSIMIAGFSPSSRFSNNHPAARTTQQHPNAISRNAIFFFLAFNKLQSVWPCQRVHFTR</sequence>
<gene>
    <name evidence="1" type="ORF">H8D96_21110</name>
</gene>